<keyword evidence="2" id="KW-0812">Transmembrane</keyword>
<evidence type="ECO:0000256" key="2">
    <source>
        <dbReference type="SAM" id="Phobius"/>
    </source>
</evidence>
<dbReference type="RefSeq" id="WP_284254789.1">
    <property type="nucleotide sequence ID" value="NZ_BSVB01000001.1"/>
</dbReference>
<accession>A0ABQ6K6A6</accession>
<protein>
    <submittedName>
        <fullName evidence="3">Uncharacterized protein</fullName>
    </submittedName>
</protein>
<keyword evidence="2" id="KW-1133">Transmembrane helix</keyword>
<evidence type="ECO:0000313" key="4">
    <source>
        <dbReference type="Proteomes" id="UP001157034"/>
    </source>
</evidence>
<dbReference type="EMBL" id="BSVB01000001">
    <property type="protein sequence ID" value="GMA96163.1"/>
    <property type="molecule type" value="Genomic_DNA"/>
</dbReference>
<keyword evidence="4" id="KW-1185">Reference proteome</keyword>
<evidence type="ECO:0000256" key="1">
    <source>
        <dbReference type="SAM" id="MobiDB-lite"/>
    </source>
</evidence>
<feature type="region of interest" description="Disordered" evidence="1">
    <location>
        <begin position="101"/>
        <end position="157"/>
    </location>
</feature>
<reference evidence="4" key="1">
    <citation type="journal article" date="2019" name="Int. J. Syst. Evol. Microbiol.">
        <title>The Global Catalogue of Microorganisms (GCM) 10K type strain sequencing project: providing services to taxonomists for standard genome sequencing and annotation.</title>
        <authorList>
            <consortium name="The Broad Institute Genomics Platform"/>
            <consortium name="The Broad Institute Genome Sequencing Center for Infectious Disease"/>
            <person name="Wu L."/>
            <person name="Ma J."/>
        </authorList>
    </citation>
    <scope>NUCLEOTIDE SEQUENCE [LARGE SCALE GENOMIC DNA]</scope>
    <source>
        <strain evidence="4">NBRC 108894</strain>
    </source>
</reference>
<proteinExistence type="predicted"/>
<dbReference type="Proteomes" id="UP001157034">
    <property type="component" value="Unassembled WGS sequence"/>
</dbReference>
<feature type="transmembrane region" description="Helical" evidence="2">
    <location>
        <begin position="78"/>
        <end position="98"/>
    </location>
</feature>
<organism evidence="3 4">
    <name type="scientific">Pseudolysinimonas kribbensis</name>
    <dbReference type="NCBI Taxonomy" id="433641"/>
    <lineage>
        <taxon>Bacteria</taxon>
        <taxon>Bacillati</taxon>
        <taxon>Actinomycetota</taxon>
        <taxon>Actinomycetes</taxon>
        <taxon>Micrococcales</taxon>
        <taxon>Microbacteriaceae</taxon>
        <taxon>Pseudolysinimonas</taxon>
    </lineage>
</organism>
<gene>
    <name evidence="3" type="ORF">GCM10025881_29870</name>
</gene>
<name>A0ABQ6K6A6_9MICO</name>
<feature type="transmembrane region" description="Helical" evidence="2">
    <location>
        <begin position="21"/>
        <end position="41"/>
    </location>
</feature>
<comment type="caution">
    <text evidence="3">The sequence shown here is derived from an EMBL/GenBank/DDBJ whole genome shotgun (WGS) entry which is preliminary data.</text>
</comment>
<evidence type="ECO:0000313" key="3">
    <source>
        <dbReference type="EMBL" id="GMA96163.1"/>
    </source>
</evidence>
<sequence length="178" mass="18065">MAKTPDAGDPTRTARALLARVPVVTWVGIGVMGVLAIPFVATGGFPGLLVFLGLAVLVTAIYVVATRRRSWLRLPTRTVGVLVLVGGVVLTSIGAVTLPRQPVSPSAAGSSVSERPEPGATRHPTPTPSATFSDESPADPDAVTTPAMSGAAAVDRSVTSNTTALALLAKLPVKGAPR</sequence>
<feature type="compositionally biased region" description="Low complexity" evidence="1">
    <location>
        <begin position="103"/>
        <end position="113"/>
    </location>
</feature>
<feature type="transmembrane region" description="Helical" evidence="2">
    <location>
        <begin position="47"/>
        <end position="66"/>
    </location>
</feature>
<keyword evidence="2" id="KW-0472">Membrane</keyword>